<evidence type="ECO:0000313" key="7">
    <source>
        <dbReference type="EMBL" id="NLS09480.1"/>
    </source>
</evidence>
<feature type="compositionally biased region" description="Basic and acidic residues" evidence="5">
    <location>
        <begin position="244"/>
        <end position="263"/>
    </location>
</feature>
<dbReference type="AlphaFoldDB" id="A0A7X8TJ80"/>
<dbReference type="Proteomes" id="UP000523139">
    <property type="component" value="Unassembled WGS sequence"/>
</dbReference>
<comment type="cofactor">
    <cofactor evidence="1">
        <name>FAD</name>
        <dbReference type="ChEBI" id="CHEBI:57692"/>
    </cofactor>
</comment>
<dbReference type="PANTHER" id="PTHR46496:SF1">
    <property type="entry name" value="ZEAXANTHIN EPOXIDASE, CHLOROPLASTIC"/>
    <property type="match status" value="1"/>
</dbReference>
<gene>
    <name evidence="7" type="ORF">HGQ17_05550</name>
</gene>
<accession>A0A7X8TJ80</accession>
<keyword evidence="4" id="KW-0560">Oxidoreductase</keyword>
<reference evidence="7 8" key="1">
    <citation type="submission" date="2020-04" db="EMBL/GenBank/DDBJ databases">
        <title>Nesterenkonia sp. nov., isolated from marine sediment.</title>
        <authorList>
            <person name="Zhang G."/>
        </authorList>
    </citation>
    <scope>NUCLEOTIDE SEQUENCE [LARGE SCALE GENOMIC DNA]</scope>
    <source>
        <strain evidence="7 8">MY13</strain>
    </source>
</reference>
<keyword evidence="3" id="KW-0274">FAD</keyword>
<dbReference type="InterPro" id="IPR002938">
    <property type="entry name" value="FAD-bd"/>
</dbReference>
<protein>
    <recommendedName>
        <fullName evidence="6">FAD-binding domain-containing protein</fullName>
    </recommendedName>
</protein>
<dbReference type="InterPro" id="IPR036188">
    <property type="entry name" value="FAD/NAD-bd_sf"/>
</dbReference>
<evidence type="ECO:0000256" key="3">
    <source>
        <dbReference type="ARBA" id="ARBA00022827"/>
    </source>
</evidence>
<dbReference type="GO" id="GO:0016491">
    <property type="term" value="F:oxidoreductase activity"/>
    <property type="evidence" value="ECO:0007669"/>
    <property type="project" value="UniProtKB-KW"/>
</dbReference>
<dbReference type="SUPFAM" id="SSF51905">
    <property type="entry name" value="FAD/NAD(P)-binding domain"/>
    <property type="match status" value="1"/>
</dbReference>
<organism evidence="7 8">
    <name type="scientific">Nesterenkonia sedimenti</name>
    <dbReference type="NCBI Taxonomy" id="1463632"/>
    <lineage>
        <taxon>Bacteria</taxon>
        <taxon>Bacillati</taxon>
        <taxon>Actinomycetota</taxon>
        <taxon>Actinomycetes</taxon>
        <taxon>Micrococcales</taxon>
        <taxon>Micrococcaceae</taxon>
        <taxon>Nesterenkonia</taxon>
    </lineage>
</organism>
<evidence type="ECO:0000256" key="4">
    <source>
        <dbReference type="ARBA" id="ARBA00023002"/>
    </source>
</evidence>
<comment type="caution">
    <text evidence="7">The sequence shown here is derived from an EMBL/GenBank/DDBJ whole genome shotgun (WGS) entry which is preliminary data.</text>
</comment>
<dbReference type="Pfam" id="PF01494">
    <property type="entry name" value="FAD_binding_3"/>
    <property type="match status" value="1"/>
</dbReference>
<keyword evidence="8" id="KW-1185">Reference proteome</keyword>
<evidence type="ECO:0000259" key="6">
    <source>
        <dbReference type="Pfam" id="PF01494"/>
    </source>
</evidence>
<evidence type="ECO:0000256" key="1">
    <source>
        <dbReference type="ARBA" id="ARBA00001974"/>
    </source>
</evidence>
<sequence>MRSAVRGLLYPESQAAYSGYSSWRAIAPRGRDEDSLRQFWGPHAEFGVMPVSENETYWYGYVAMPQRSTVADELGAALERFQGWADPVRDVLHRTPAEAVMRHDVHHIPGGVPTYYSGRVVMVGDAAHGFLPTMGQGAATALEDGLCVGRLIGAPVAAGGDLAAALADFDAQRRPRCQSLARRRHRIPAGLRLCRSRSPHRGSHYTCSDPTPPSRPSLITGPTRAHSLHEIPLPGISRATPRGYQKERDNEHNHHVHRDRNDLRALRKLRPGRSLTAAWSHRG</sequence>
<keyword evidence="2" id="KW-0285">Flavoprotein</keyword>
<dbReference type="PRINTS" id="PR00420">
    <property type="entry name" value="RNGMNOXGNASE"/>
</dbReference>
<evidence type="ECO:0000313" key="8">
    <source>
        <dbReference type="Proteomes" id="UP000523139"/>
    </source>
</evidence>
<dbReference type="Gene3D" id="3.50.50.60">
    <property type="entry name" value="FAD/NAD(P)-binding domain"/>
    <property type="match status" value="1"/>
</dbReference>
<feature type="domain" description="FAD-binding" evidence="6">
    <location>
        <begin position="112"/>
        <end position="182"/>
    </location>
</feature>
<dbReference type="PANTHER" id="PTHR46496">
    <property type="match status" value="1"/>
</dbReference>
<dbReference type="GO" id="GO:0071949">
    <property type="term" value="F:FAD binding"/>
    <property type="evidence" value="ECO:0007669"/>
    <property type="project" value="InterPro"/>
</dbReference>
<proteinExistence type="predicted"/>
<dbReference type="EMBL" id="JABAHY010000003">
    <property type="protein sequence ID" value="NLS09480.1"/>
    <property type="molecule type" value="Genomic_DNA"/>
</dbReference>
<feature type="region of interest" description="Disordered" evidence="5">
    <location>
        <begin position="195"/>
        <end position="263"/>
    </location>
</feature>
<evidence type="ECO:0000256" key="5">
    <source>
        <dbReference type="SAM" id="MobiDB-lite"/>
    </source>
</evidence>
<evidence type="ECO:0000256" key="2">
    <source>
        <dbReference type="ARBA" id="ARBA00022630"/>
    </source>
</evidence>
<name>A0A7X8TJ80_9MICC</name>